<feature type="region of interest" description="Disordered" evidence="5">
    <location>
        <begin position="135"/>
        <end position="163"/>
    </location>
</feature>
<dbReference type="GO" id="GO:0006825">
    <property type="term" value="P:copper ion transport"/>
    <property type="evidence" value="ECO:0007669"/>
    <property type="project" value="InterPro"/>
</dbReference>
<keyword evidence="6" id="KW-1133">Transmembrane helix</keyword>
<evidence type="ECO:0000256" key="6">
    <source>
        <dbReference type="SAM" id="Phobius"/>
    </source>
</evidence>
<gene>
    <name evidence="9" type="ORF">QFZ53_003007</name>
</gene>
<dbReference type="InterPro" id="IPR014755">
    <property type="entry name" value="Cu-Rt/internalin_Ig-like"/>
</dbReference>
<sequence length="210" mass="20963">MKTAARSIPFAPVALAATLLVAFLVLFAPLSASAHDTLVASSPTADSTVETLPAEITLTFSEKLITGDGATELVVTDASGASVVNGPATVDGAIVTQPLVAGGAAGEYHVVWKIVSSDGHPTSGEFSFTVTTSTLTAPTTEPSPTPSATAAQTADAVDTQAADPADSSGDAVGFWVLGIVGVLVLAAVVILVLSRRGNRSTTGSDDLSAR</sequence>
<dbReference type="PANTHER" id="PTHR34820:SF4">
    <property type="entry name" value="INNER MEMBRANE PROTEIN YEBZ"/>
    <property type="match status" value="1"/>
</dbReference>
<comment type="subcellular location">
    <subcellularLocation>
        <location evidence="1">Cell envelope</location>
    </subcellularLocation>
</comment>
<dbReference type="GO" id="GO:0005886">
    <property type="term" value="C:plasma membrane"/>
    <property type="evidence" value="ECO:0007669"/>
    <property type="project" value="TreeGrafter"/>
</dbReference>
<keyword evidence="3 7" id="KW-0732">Signal</keyword>
<evidence type="ECO:0000256" key="5">
    <source>
        <dbReference type="SAM" id="MobiDB-lite"/>
    </source>
</evidence>
<accession>A0AAW8F2W1</accession>
<dbReference type="SUPFAM" id="SSF81296">
    <property type="entry name" value="E set domains"/>
    <property type="match status" value="1"/>
</dbReference>
<evidence type="ECO:0000256" key="7">
    <source>
        <dbReference type="SAM" id="SignalP"/>
    </source>
</evidence>
<dbReference type="InterPro" id="IPR014756">
    <property type="entry name" value="Ig_E-set"/>
</dbReference>
<dbReference type="PANTHER" id="PTHR34820">
    <property type="entry name" value="INNER MEMBRANE PROTEIN YEBZ"/>
    <property type="match status" value="1"/>
</dbReference>
<evidence type="ECO:0000256" key="2">
    <source>
        <dbReference type="ARBA" id="ARBA00022723"/>
    </source>
</evidence>
<evidence type="ECO:0000313" key="9">
    <source>
        <dbReference type="EMBL" id="MDQ0648811.1"/>
    </source>
</evidence>
<evidence type="ECO:0000259" key="8">
    <source>
        <dbReference type="Pfam" id="PF04234"/>
    </source>
</evidence>
<name>A0AAW8F2W1_9MICO</name>
<evidence type="ECO:0000256" key="4">
    <source>
        <dbReference type="ARBA" id="ARBA00023008"/>
    </source>
</evidence>
<dbReference type="RefSeq" id="WP_307297831.1">
    <property type="nucleotide sequence ID" value="NZ_JAUSXV010000001.1"/>
</dbReference>
<dbReference type="InterPro" id="IPR007348">
    <property type="entry name" value="CopC_dom"/>
</dbReference>
<organism evidence="9 10">
    <name type="scientific">Microbacterium natoriense</name>
    <dbReference type="NCBI Taxonomy" id="284570"/>
    <lineage>
        <taxon>Bacteria</taxon>
        <taxon>Bacillati</taxon>
        <taxon>Actinomycetota</taxon>
        <taxon>Actinomycetes</taxon>
        <taxon>Micrococcales</taxon>
        <taxon>Microbacteriaceae</taxon>
        <taxon>Microbacterium</taxon>
    </lineage>
</organism>
<proteinExistence type="predicted"/>
<dbReference type="GO" id="GO:0030313">
    <property type="term" value="C:cell envelope"/>
    <property type="evidence" value="ECO:0007669"/>
    <property type="project" value="UniProtKB-SubCell"/>
</dbReference>
<protein>
    <submittedName>
        <fullName evidence="9">Methionine-rich copper-binding protein CopC</fullName>
    </submittedName>
</protein>
<keyword evidence="6" id="KW-0472">Membrane</keyword>
<feature type="chain" id="PRO_5043443245" evidence="7">
    <location>
        <begin position="35"/>
        <end position="210"/>
    </location>
</feature>
<keyword evidence="6" id="KW-0812">Transmembrane</keyword>
<dbReference type="AlphaFoldDB" id="A0AAW8F2W1"/>
<dbReference type="InterPro" id="IPR032694">
    <property type="entry name" value="CopC/D"/>
</dbReference>
<feature type="signal peptide" evidence="7">
    <location>
        <begin position="1"/>
        <end position="34"/>
    </location>
</feature>
<dbReference type="Gene3D" id="2.60.40.1220">
    <property type="match status" value="1"/>
</dbReference>
<feature type="domain" description="CopC" evidence="8">
    <location>
        <begin position="35"/>
        <end position="130"/>
    </location>
</feature>
<evidence type="ECO:0000256" key="1">
    <source>
        <dbReference type="ARBA" id="ARBA00004196"/>
    </source>
</evidence>
<dbReference type="GO" id="GO:0046688">
    <property type="term" value="P:response to copper ion"/>
    <property type="evidence" value="ECO:0007669"/>
    <property type="project" value="InterPro"/>
</dbReference>
<keyword evidence="2" id="KW-0479">Metal-binding</keyword>
<dbReference type="Proteomes" id="UP001244427">
    <property type="component" value="Unassembled WGS sequence"/>
</dbReference>
<dbReference type="EMBL" id="JAUSXV010000001">
    <property type="protein sequence ID" value="MDQ0648811.1"/>
    <property type="molecule type" value="Genomic_DNA"/>
</dbReference>
<dbReference type="GO" id="GO:0042597">
    <property type="term" value="C:periplasmic space"/>
    <property type="evidence" value="ECO:0007669"/>
    <property type="project" value="InterPro"/>
</dbReference>
<keyword evidence="10" id="KW-1185">Reference proteome</keyword>
<reference evidence="9 10" key="1">
    <citation type="submission" date="2023-07" db="EMBL/GenBank/DDBJ databases">
        <title>Comparative genomics of wheat-associated soil bacteria to identify genetic determinants of phenazine resistance.</title>
        <authorList>
            <person name="Mouncey N."/>
        </authorList>
    </citation>
    <scope>NUCLEOTIDE SEQUENCE [LARGE SCALE GENOMIC DNA]</scope>
    <source>
        <strain evidence="9 10">W4I9-1</strain>
    </source>
</reference>
<evidence type="ECO:0000313" key="10">
    <source>
        <dbReference type="Proteomes" id="UP001244427"/>
    </source>
</evidence>
<keyword evidence="4" id="KW-0186">Copper</keyword>
<dbReference type="GO" id="GO:0005507">
    <property type="term" value="F:copper ion binding"/>
    <property type="evidence" value="ECO:0007669"/>
    <property type="project" value="InterPro"/>
</dbReference>
<comment type="caution">
    <text evidence="9">The sequence shown here is derived from an EMBL/GenBank/DDBJ whole genome shotgun (WGS) entry which is preliminary data.</text>
</comment>
<dbReference type="Pfam" id="PF04234">
    <property type="entry name" value="CopC"/>
    <property type="match status" value="1"/>
</dbReference>
<evidence type="ECO:0000256" key="3">
    <source>
        <dbReference type="ARBA" id="ARBA00022729"/>
    </source>
</evidence>
<feature type="transmembrane region" description="Helical" evidence="6">
    <location>
        <begin position="172"/>
        <end position="193"/>
    </location>
</feature>